<dbReference type="SMART" id="SM00072">
    <property type="entry name" value="GuKc"/>
    <property type="match status" value="1"/>
</dbReference>
<comment type="similarity">
    <text evidence="3 13">Belongs to the guanylate kinase family.</text>
</comment>
<organism evidence="16 17">
    <name type="scientific">Phaeovibrio sulfidiphilus</name>
    <dbReference type="NCBI Taxonomy" id="1220600"/>
    <lineage>
        <taxon>Bacteria</taxon>
        <taxon>Pseudomonadati</taxon>
        <taxon>Pseudomonadota</taxon>
        <taxon>Alphaproteobacteria</taxon>
        <taxon>Rhodospirillales</taxon>
        <taxon>Rhodospirillaceae</taxon>
        <taxon>Phaeovibrio</taxon>
    </lineage>
</organism>
<dbReference type="EC" id="2.7.4.8" evidence="4 13"/>
<dbReference type="RefSeq" id="WP_192533116.1">
    <property type="nucleotide sequence ID" value="NZ_JACZHT010000001.1"/>
</dbReference>
<dbReference type="SUPFAM" id="SSF52540">
    <property type="entry name" value="P-loop containing nucleoside triphosphate hydrolases"/>
    <property type="match status" value="1"/>
</dbReference>
<dbReference type="Pfam" id="PF00625">
    <property type="entry name" value="Guanylate_kin"/>
    <property type="match status" value="1"/>
</dbReference>
<keyword evidence="8 13" id="KW-0547">Nucleotide-binding</keyword>
<dbReference type="FunFam" id="3.30.63.10:FF:000005">
    <property type="entry name" value="Guanylate kinase"/>
    <property type="match status" value="1"/>
</dbReference>
<dbReference type="Gene3D" id="3.40.50.300">
    <property type="entry name" value="P-loop containing nucleotide triphosphate hydrolases"/>
    <property type="match status" value="1"/>
</dbReference>
<evidence type="ECO:0000256" key="11">
    <source>
        <dbReference type="ARBA" id="ARBA00030128"/>
    </source>
</evidence>
<evidence type="ECO:0000256" key="5">
    <source>
        <dbReference type="ARBA" id="ARBA00016296"/>
    </source>
</evidence>
<evidence type="ECO:0000256" key="6">
    <source>
        <dbReference type="ARBA" id="ARBA00022490"/>
    </source>
</evidence>
<feature type="domain" description="Guanylate kinase-like" evidence="15">
    <location>
        <begin position="29"/>
        <end position="208"/>
    </location>
</feature>
<dbReference type="EMBL" id="JACZHT010000001">
    <property type="protein sequence ID" value="MBE1236247.1"/>
    <property type="molecule type" value="Genomic_DNA"/>
</dbReference>
<dbReference type="PROSITE" id="PS50052">
    <property type="entry name" value="GUANYLATE_KINASE_2"/>
    <property type="match status" value="1"/>
</dbReference>
<feature type="region of interest" description="Disordered" evidence="14">
    <location>
        <begin position="1"/>
        <end position="21"/>
    </location>
</feature>
<evidence type="ECO:0000256" key="3">
    <source>
        <dbReference type="ARBA" id="ARBA00005790"/>
    </source>
</evidence>
<evidence type="ECO:0000256" key="7">
    <source>
        <dbReference type="ARBA" id="ARBA00022679"/>
    </source>
</evidence>
<keyword evidence="9 13" id="KW-0418">Kinase</keyword>
<dbReference type="InterPro" id="IPR027417">
    <property type="entry name" value="P-loop_NTPase"/>
</dbReference>
<dbReference type="GO" id="GO:0004385">
    <property type="term" value="F:GMP kinase activity"/>
    <property type="evidence" value="ECO:0007669"/>
    <property type="project" value="UniProtKB-UniRule"/>
</dbReference>
<dbReference type="AlphaFoldDB" id="A0A8J6YNL7"/>
<dbReference type="GO" id="GO:0005524">
    <property type="term" value="F:ATP binding"/>
    <property type="evidence" value="ECO:0007669"/>
    <property type="project" value="UniProtKB-UniRule"/>
</dbReference>
<dbReference type="PROSITE" id="PS00856">
    <property type="entry name" value="GUANYLATE_KINASE_1"/>
    <property type="match status" value="1"/>
</dbReference>
<evidence type="ECO:0000259" key="15">
    <source>
        <dbReference type="PROSITE" id="PS50052"/>
    </source>
</evidence>
<dbReference type="InterPro" id="IPR017665">
    <property type="entry name" value="Guanylate_kinase"/>
</dbReference>
<keyword evidence="7 13" id="KW-0808">Transferase</keyword>
<protein>
    <recommendedName>
        <fullName evidence="5 13">Guanylate kinase</fullName>
        <ecNumber evidence="4 13">2.7.4.8</ecNumber>
    </recommendedName>
    <alternativeName>
        <fullName evidence="11 13">GMP kinase</fullName>
    </alternativeName>
</protein>
<dbReference type="InterPro" id="IPR020590">
    <property type="entry name" value="Guanylate_kinase_CS"/>
</dbReference>
<evidence type="ECO:0000256" key="9">
    <source>
        <dbReference type="ARBA" id="ARBA00022777"/>
    </source>
</evidence>
<dbReference type="InterPro" id="IPR008144">
    <property type="entry name" value="Guanylate_kin-like_dom"/>
</dbReference>
<name>A0A8J6YNL7_9PROT</name>
<proteinExistence type="inferred from homology"/>
<evidence type="ECO:0000313" key="17">
    <source>
        <dbReference type="Proteomes" id="UP000631034"/>
    </source>
</evidence>
<gene>
    <name evidence="13 16" type="primary">gmk</name>
    <name evidence="16" type="ORF">IHV25_01070</name>
</gene>
<comment type="caution">
    <text evidence="16">The sequence shown here is derived from an EMBL/GenBank/DDBJ whole genome shotgun (WGS) entry which is preliminary data.</text>
</comment>
<keyword evidence="17" id="KW-1185">Reference proteome</keyword>
<evidence type="ECO:0000256" key="8">
    <source>
        <dbReference type="ARBA" id="ARBA00022741"/>
    </source>
</evidence>
<accession>A0A8J6YNL7</accession>
<evidence type="ECO:0000256" key="12">
    <source>
        <dbReference type="ARBA" id="ARBA00048594"/>
    </source>
</evidence>
<dbReference type="GO" id="GO:0005829">
    <property type="term" value="C:cytosol"/>
    <property type="evidence" value="ECO:0007669"/>
    <property type="project" value="TreeGrafter"/>
</dbReference>
<keyword evidence="6 13" id="KW-0963">Cytoplasm</keyword>
<evidence type="ECO:0000256" key="1">
    <source>
        <dbReference type="ARBA" id="ARBA00003531"/>
    </source>
</evidence>
<evidence type="ECO:0000256" key="2">
    <source>
        <dbReference type="ARBA" id="ARBA00004496"/>
    </source>
</evidence>
<dbReference type="PANTHER" id="PTHR23117:SF13">
    <property type="entry name" value="GUANYLATE KINASE"/>
    <property type="match status" value="1"/>
</dbReference>
<evidence type="ECO:0000313" key="16">
    <source>
        <dbReference type="EMBL" id="MBE1236247.1"/>
    </source>
</evidence>
<dbReference type="NCBIfam" id="TIGR03263">
    <property type="entry name" value="guanyl_kin"/>
    <property type="match status" value="1"/>
</dbReference>
<evidence type="ECO:0000256" key="10">
    <source>
        <dbReference type="ARBA" id="ARBA00022840"/>
    </source>
</evidence>
<keyword evidence="10 13" id="KW-0067">ATP-binding</keyword>
<evidence type="ECO:0000256" key="4">
    <source>
        <dbReference type="ARBA" id="ARBA00012961"/>
    </source>
</evidence>
<dbReference type="HAMAP" id="MF_00328">
    <property type="entry name" value="Guanylate_kinase"/>
    <property type="match status" value="1"/>
</dbReference>
<dbReference type="CDD" id="cd00071">
    <property type="entry name" value="GMPK"/>
    <property type="match status" value="1"/>
</dbReference>
<comment type="function">
    <text evidence="1 13">Essential for recycling GMP and indirectly, cGMP.</text>
</comment>
<dbReference type="PANTHER" id="PTHR23117">
    <property type="entry name" value="GUANYLATE KINASE-RELATED"/>
    <property type="match status" value="1"/>
</dbReference>
<comment type="catalytic activity">
    <reaction evidence="12 13">
        <text>GMP + ATP = GDP + ADP</text>
        <dbReference type="Rhea" id="RHEA:20780"/>
        <dbReference type="ChEBI" id="CHEBI:30616"/>
        <dbReference type="ChEBI" id="CHEBI:58115"/>
        <dbReference type="ChEBI" id="CHEBI:58189"/>
        <dbReference type="ChEBI" id="CHEBI:456216"/>
        <dbReference type="EC" id="2.7.4.8"/>
    </reaction>
</comment>
<evidence type="ECO:0000256" key="14">
    <source>
        <dbReference type="SAM" id="MobiDB-lite"/>
    </source>
</evidence>
<dbReference type="Proteomes" id="UP000631034">
    <property type="component" value="Unassembled WGS sequence"/>
</dbReference>
<reference evidence="16" key="1">
    <citation type="submission" date="2020-10" db="EMBL/GenBank/DDBJ databases">
        <title>Genome sequence of the unusual species of purple photosynthetic bacteria, Phaeovibrio sulfidiphilus DSM 23193, type strain.</title>
        <authorList>
            <person name="Kyndt J.A."/>
            <person name="Meyer T.E."/>
        </authorList>
    </citation>
    <scope>NUCLEOTIDE SEQUENCE</scope>
    <source>
        <strain evidence="16">DSM 23193</strain>
    </source>
</reference>
<dbReference type="Gene3D" id="3.30.63.10">
    <property type="entry name" value="Guanylate Kinase phosphate binding domain"/>
    <property type="match status" value="1"/>
</dbReference>
<feature type="binding site" evidence="13">
    <location>
        <begin position="36"/>
        <end position="43"/>
    </location>
    <ligand>
        <name>ATP</name>
        <dbReference type="ChEBI" id="CHEBI:30616"/>
    </ligand>
</feature>
<dbReference type="InterPro" id="IPR008145">
    <property type="entry name" value="GK/Ca_channel_bsu"/>
</dbReference>
<evidence type="ECO:0000256" key="13">
    <source>
        <dbReference type="HAMAP-Rule" id="MF_00328"/>
    </source>
</evidence>
<sequence length="238" mass="26609">MSVPHSLPSPAGHGHSLEHSHGPAIARRGLMLVLSSPSGAGKSTISRALLNTEHGLEMSVSATTRPPRPGEVHGTHYRFMSVDEYTALREQGGFLEHARVFDNFYGTPRAPVEEALARGRDVLFDVDWQGTQQLREAARDDLVSIFILPPDLAELERRLKTRAQDSDEVVARRMSKALDEISHWGEYDYIVVNEHIETAIADVRAILRAERLRRSRQSGLFDFISGMRDSCEHSPHDP</sequence>
<comment type="subcellular location">
    <subcellularLocation>
        <location evidence="2 13">Cytoplasm</location>
    </subcellularLocation>
</comment>